<dbReference type="InterPro" id="IPR000847">
    <property type="entry name" value="LysR_HTH_N"/>
</dbReference>
<protein>
    <submittedName>
        <fullName evidence="6">LysR family transcriptional regulator</fullName>
    </submittedName>
</protein>
<dbReference type="SUPFAM" id="SSF53850">
    <property type="entry name" value="Periplasmic binding protein-like II"/>
    <property type="match status" value="1"/>
</dbReference>
<keyword evidence="7" id="KW-1185">Reference proteome</keyword>
<sequence length="305" mass="33939">MMDRFLAMKVFARVVESGSFTKAAETLQLTAPQASRIIQALEAHLGARLLNRTTRSVSVTEDGERYYQRSLRVLAEVDEMESELTHARLSPKGKIKVNMPALIAKTSIIPALPEFFATYPDIEIEMGLSDRQVDIVEEGVDCVIRTGELDDSGLVARRIGNMGRVTCAAPTYLDKYGEPTSPDDLSEHIGVNYVSSNTGRVRSWDFQVNGKTELFDMKSMIAVNEVGAYVACGLQGLGIVKGTRFILEPYLASGALREILKDYPSIPRPISILYSPNRQLPHRIRVFVDWVAAVFAREPLLQCER</sequence>
<keyword evidence="2" id="KW-0805">Transcription regulation</keyword>
<dbReference type="Pfam" id="PF00126">
    <property type="entry name" value="HTH_1"/>
    <property type="match status" value="1"/>
</dbReference>
<keyword evidence="4" id="KW-0804">Transcription</keyword>
<evidence type="ECO:0000259" key="5">
    <source>
        <dbReference type="PROSITE" id="PS50931"/>
    </source>
</evidence>
<dbReference type="RefSeq" id="WP_114811330.1">
    <property type="nucleotide sequence ID" value="NZ_CP139965.1"/>
</dbReference>
<dbReference type="InterPro" id="IPR036388">
    <property type="entry name" value="WH-like_DNA-bd_sf"/>
</dbReference>
<dbReference type="InterPro" id="IPR058163">
    <property type="entry name" value="LysR-type_TF_proteobact-type"/>
</dbReference>
<dbReference type="InterPro" id="IPR036390">
    <property type="entry name" value="WH_DNA-bd_sf"/>
</dbReference>
<dbReference type="CDD" id="cd08472">
    <property type="entry name" value="PBP2_CrgA_like_3"/>
    <property type="match status" value="1"/>
</dbReference>
<dbReference type="PANTHER" id="PTHR30537">
    <property type="entry name" value="HTH-TYPE TRANSCRIPTIONAL REGULATOR"/>
    <property type="match status" value="1"/>
</dbReference>
<proteinExistence type="inferred from homology"/>
<dbReference type="Gene3D" id="1.10.10.10">
    <property type="entry name" value="Winged helix-like DNA-binding domain superfamily/Winged helix DNA-binding domain"/>
    <property type="match status" value="1"/>
</dbReference>
<evidence type="ECO:0000256" key="1">
    <source>
        <dbReference type="ARBA" id="ARBA00009437"/>
    </source>
</evidence>
<dbReference type="Proteomes" id="UP001325479">
    <property type="component" value="Chromosome"/>
</dbReference>
<dbReference type="Pfam" id="PF03466">
    <property type="entry name" value="LysR_substrate"/>
    <property type="match status" value="1"/>
</dbReference>
<dbReference type="PANTHER" id="PTHR30537:SF72">
    <property type="entry name" value="LYSR FAMILY TRANSCRIPTIONAL REGULATOR"/>
    <property type="match status" value="1"/>
</dbReference>
<feature type="domain" description="HTH lysR-type" evidence="5">
    <location>
        <begin position="8"/>
        <end position="60"/>
    </location>
</feature>
<keyword evidence="3" id="KW-0238">DNA-binding</keyword>
<dbReference type="SUPFAM" id="SSF46785">
    <property type="entry name" value="Winged helix' DNA-binding domain"/>
    <property type="match status" value="1"/>
</dbReference>
<evidence type="ECO:0000256" key="2">
    <source>
        <dbReference type="ARBA" id="ARBA00023015"/>
    </source>
</evidence>
<evidence type="ECO:0000313" key="7">
    <source>
        <dbReference type="Proteomes" id="UP001325479"/>
    </source>
</evidence>
<name>A0ABZ0WL53_9BURK</name>
<evidence type="ECO:0000313" key="6">
    <source>
        <dbReference type="EMBL" id="WQD78016.1"/>
    </source>
</evidence>
<gene>
    <name evidence="6" type="ORF">U0042_29070</name>
</gene>
<comment type="similarity">
    <text evidence="1">Belongs to the LysR transcriptional regulatory family.</text>
</comment>
<dbReference type="EMBL" id="CP139965">
    <property type="protein sequence ID" value="WQD78016.1"/>
    <property type="molecule type" value="Genomic_DNA"/>
</dbReference>
<dbReference type="InterPro" id="IPR005119">
    <property type="entry name" value="LysR_subst-bd"/>
</dbReference>
<dbReference type="PROSITE" id="PS50931">
    <property type="entry name" value="HTH_LYSR"/>
    <property type="match status" value="1"/>
</dbReference>
<dbReference type="Gene3D" id="3.40.190.290">
    <property type="match status" value="1"/>
</dbReference>
<accession>A0ABZ0WL53</accession>
<evidence type="ECO:0000256" key="3">
    <source>
        <dbReference type="ARBA" id="ARBA00023125"/>
    </source>
</evidence>
<organism evidence="6 7">
    <name type="scientific">Paraburkholderia kururiensis</name>
    <dbReference type="NCBI Taxonomy" id="984307"/>
    <lineage>
        <taxon>Bacteria</taxon>
        <taxon>Pseudomonadati</taxon>
        <taxon>Pseudomonadota</taxon>
        <taxon>Betaproteobacteria</taxon>
        <taxon>Burkholderiales</taxon>
        <taxon>Burkholderiaceae</taxon>
        <taxon>Paraburkholderia</taxon>
    </lineage>
</organism>
<reference evidence="6 7" key="1">
    <citation type="submission" date="2023-12" db="EMBL/GenBank/DDBJ databases">
        <title>Genome sequencing and assembly of bacterial species from a model synthetic community.</title>
        <authorList>
            <person name="Hogle S.L."/>
        </authorList>
    </citation>
    <scope>NUCLEOTIDE SEQUENCE [LARGE SCALE GENOMIC DNA]</scope>
    <source>
        <strain evidence="6 7">HAMBI 2494</strain>
    </source>
</reference>
<evidence type="ECO:0000256" key="4">
    <source>
        <dbReference type="ARBA" id="ARBA00023163"/>
    </source>
</evidence>